<protein>
    <submittedName>
        <fullName evidence="1">Uncharacterized protein</fullName>
    </submittedName>
</protein>
<dbReference type="AlphaFoldDB" id="A0AAV7LYV5"/>
<dbReference type="Proteomes" id="UP001066276">
    <property type="component" value="Chromosome 10"/>
</dbReference>
<proteinExistence type="predicted"/>
<accession>A0AAV7LYV5</accession>
<dbReference type="EMBL" id="JANPWB010000014">
    <property type="protein sequence ID" value="KAJ1096720.1"/>
    <property type="molecule type" value="Genomic_DNA"/>
</dbReference>
<keyword evidence="2" id="KW-1185">Reference proteome</keyword>
<evidence type="ECO:0000313" key="2">
    <source>
        <dbReference type="Proteomes" id="UP001066276"/>
    </source>
</evidence>
<organism evidence="1 2">
    <name type="scientific">Pleurodeles waltl</name>
    <name type="common">Iberian ribbed newt</name>
    <dbReference type="NCBI Taxonomy" id="8319"/>
    <lineage>
        <taxon>Eukaryota</taxon>
        <taxon>Metazoa</taxon>
        <taxon>Chordata</taxon>
        <taxon>Craniata</taxon>
        <taxon>Vertebrata</taxon>
        <taxon>Euteleostomi</taxon>
        <taxon>Amphibia</taxon>
        <taxon>Batrachia</taxon>
        <taxon>Caudata</taxon>
        <taxon>Salamandroidea</taxon>
        <taxon>Salamandridae</taxon>
        <taxon>Pleurodelinae</taxon>
        <taxon>Pleurodeles</taxon>
    </lineage>
</organism>
<comment type="caution">
    <text evidence="1">The sequence shown here is derived from an EMBL/GenBank/DDBJ whole genome shotgun (WGS) entry which is preliminary data.</text>
</comment>
<sequence>MQLNAVELAEARFRKAGPVNGAKARQRWPEGAMEKWPVHALKASEPCPPRLDRKSVWGGGKHDTIRSAECENQHLGKAGFRVS</sequence>
<reference evidence="1" key="1">
    <citation type="journal article" date="2022" name="bioRxiv">
        <title>Sequencing and chromosome-scale assembly of the giantPleurodeles waltlgenome.</title>
        <authorList>
            <person name="Brown T."/>
            <person name="Elewa A."/>
            <person name="Iarovenko S."/>
            <person name="Subramanian E."/>
            <person name="Araus A.J."/>
            <person name="Petzold A."/>
            <person name="Susuki M."/>
            <person name="Suzuki K.-i.T."/>
            <person name="Hayashi T."/>
            <person name="Toyoda A."/>
            <person name="Oliveira C."/>
            <person name="Osipova E."/>
            <person name="Leigh N.D."/>
            <person name="Simon A."/>
            <person name="Yun M.H."/>
        </authorList>
    </citation>
    <scope>NUCLEOTIDE SEQUENCE</scope>
    <source>
        <strain evidence="1">20211129_DDA</strain>
        <tissue evidence="1">Liver</tissue>
    </source>
</reference>
<name>A0AAV7LYV5_PLEWA</name>
<gene>
    <name evidence="1" type="ORF">NDU88_001852</name>
</gene>
<evidence type="ECO:0000313" key="1">
    <source>
        <dbReference type="EMBL" id="KAJ1096720.1"/>
    </source>
</evidence>